<proteinExistence type="predicted"/>
<accession>A0A6A5X6H5</accession>
<evidence type="ECO:0000313" key="1">
    <source>
        <dbReference type="EMBL" id="KAF2008510.1"/>
    </source>
</evidence>
<dbReference type="RefSeq" id="XP_033376849.1">
    <property type="nucleotide sequence ID" value="XM_033534861.1"/>
</dbReference>
<dbReference type="GeneID" id="54292258"/>
<evidence type="ECO:0000313" key="2">
    <source>
        <dbReference type="Proteomes" id="UP000799778"/>
    </source>
</evidence>
<dbReference type="Proteomes" id="UP000799778">
    <property type="component" value="Unassembled WGS sequence"/>
</dbReference>
<sequence>MKPLGSLAVALGSGIRTCCKGFAVSTNARACCPCNKQTTASNTSSMRKSNEDCSVCTEYWVDTLKVVTSSVLRGYCISFH</sequence>
<dbReference type="EMBL" id="ML978083">
    <property type="protein sequence ID" value="KAF2008510.1"/>
    <property type="molecule type" value="Genomic_DNA"/>
</dbReference>
<protein>
    <submittedName>
        <fullName evidence="1">Uncharacterized protein</fullName>
    </submittedName>
</protein>
<name>A0A6A5X6H5_9PLEO</name>
<keyword evidence="2" id="KW-1185">Reference proteome</keyword>
<reference evidence="1" key="1">
    <citation type="journal article" date="2020" name="Stud. Mycol.">
        <title>101 Dothideomycetes genomes: a test case for predicting lifestyles and emergence of pathogens.</title>
        <authorList>
            <person name="Haridas S."/>
            <person name="Albert R."/>
            <person name="Binder M."/>
            <person name="Bloem J."/>
            <person name="Labutti K."/>
            <person name="Salamov A."/>
            <person name="Andreopoulos B."/>
            <person name="Baker S."/>
            <person name="Barry K."/>
            <person name="Bills G."/>
            <person name="Bluhm B."/>
            <person name="Cannon C."/>
            <person name="Castanera R."/>
            <person name="Culley D."/>
            <person name="Daum C."/>
            <person name="Ezra D."/>
            <person name="Gonzalez J."/>
            <person name="Henrissat B."/>
            <person name="Kuo A."/>
            <person name="Liang C."/>
            <person name="Lipzen A."/>
            <person name="Lutzoni F."/>
            <person name="Magnuson J."/>
            <person name="Mondo S."/>
            <person name="Nolan M."/>
            <person name="Ohm R."/>
            <person name="Pangilinan J."/>
            <person name="Park H.-J."/>
            <person name="Ramirez L."/>
            <person name="Alfaro M."/>
            <person name="Sun H."/>
            <person name="Tritt A."/>
            <person name="Yoshinaga Y."/>
            <person name="Zwiers L.-H."/>
            <person name="Turgeon B."/>
            <person name="Goodwin S."/>
            <person name="Spatafora J."/>
            <person name="Crous P."/>
            <person name="Grigoriev I."/>
        </authorList>
    </citation>
    <scope>NUCLEOTIDE SEQUENCE</scope>
    <source>
        <strain evidence="1">CBS 175.79</strain>
    </source>
</reference>
<organism evidence="1 2">
    <name type="scientific">Aaosphaeria arxii CBS 175.79</name>
    <dbReference type="NCBI Taxonomy" id="1450172"/>
    <lineage>
        <taxon>Eukaryota</taxon>
        <taxon>Fungi</taxon>
        <taxon>Dikarya</taxon>
        <taxon>Ascomycota</taxon>
        <taxon>Pezizomycotina</taxon>
        <taxon>Dothideomycetes</taxon>
        <taxon>Pleosporomycetidae</taxon>
        <taxon>Pleosporales</taxon>
        <taxon>Pleosporales incertae sedis</taxon>
        <taxon>Aaosphaeria</taxon>
    </lineage>
</organism>
<gene>
    <name evidence="1" type="ORF">BU24DRAFT_97719</name>
</gene>
<dbReference type="AlphaFoldDB" id="A0A6A5X6H5"/>